<sequence length="382" mass="42725">MEEINSVVALEEIAVPTSEQDKFDLKGVPGYFPAVSILILFVCGLGAFVHFWLSKEMIDHRQQPRPVSDFIQGREALTLERIYKDVFPIRDFSTGLLNAISFTVFDEARKGLIKGSDGWFFTDEEFTWNRRSAEMLEKHLEFVGNSVKRLKSVGIEPILLLIPEKADIYRDKLGKIAASSSREHYYEDVRSRLSDLRVAVPDLRSVLLQARELEPVFLKSDTHWTVRGAGVVAHSVAQILAGDDGLQRKEFNLKPEMGTIHVGDLHKFAKLSVFSPLISMPGEPLTPLSAVAAGASLDDLLSDDNGGPQVAMVGSSYTADARWSFEAQLKANASVDVINFAEEGKGPFLPMDAFLNDKLPKQTNLKYIVWELPLRYFDEVSY</sequence>
<accession>A0ACC6N6A2</accession>
<evidence type="ECO:0000313" key="1">
    <source>
        <dbReference type="EMBL" id="MEA3521114.1"/>
    </source>
</evidence>
<comment type="caution">
    <text evidence="1">The sequence shown here is derived from an EMBL/GenBank/DDBJ whole genome shotgun (WGS) entry which is preliminary data.</text>
</comment>
<dbReference type="EMBL" id="JAYESG010000025">
    <property type="protein sequence ID" value="MEA3521114.1"/>
    <property type="molecule type" value="Genomic_DNA"/>
</dbReference>
<keyword evidence="2" id="KW-1185">Reference proteome</keyword>
<gene>
    <name evidence="1" type="ORF">U8465_29355</name>
</gene>
<organism evidence="1 2">
    <name type="scientific">Rhizobium mulingense</name>
    <dbReference type="NCBI Taxonomy" id="3031128"/>
    <lineage>
        <taxon>Bacteria</taxon>
        <taxon>Pseudomonadati</taxon>
        <taxon>Pseudomonadota</taxon>
        <taxon>Alphaproteobacteria</taxon>
        <taxon>Hyphomicrobiales</taxon>
        <taxon>Rhizobiaceae</taxon>
        <taxon>Rhizobium/Agrobacterium group</taxon>
        <taxon>Rhizobium</taxon>
    </lineage>
</organism>
<reference evidence="1" key="1">
    <citation type="submission" date="2023-12" db="EMBL/GenBank/DDBJ databases">
        <title>Diversity of Rhizobium in root nodule of phaseolus vulgaris.</title>
        <authorList>
            <person name="Wang H."/>
        </authorList>
    </citation>
    <scope>NUCLEOTIDE SEQUENCE</scope>
    <source>
        <strain evidence="1">MJ31</strain>
    </source>
</reference>
<evidence type="ECO:0000313" key="2">
    <source>
        <dbReference type="Proteomes" id="UP001304050"/>
    </source>
</evidence>
<protein>
    <submittedName>
        <fullName evidence="1">Uncharacterized protein</fullName>
    </submittedName>
</protein>
<dbReference type="Proteomes" id="UP001304050">
    <property type="component" value="Unassembled WGS sequence"/>
</dbReference>
<proteinExistence type="predicted"/>
<name>A0ACC6N6A2_9HYPH</name>